<dbReference type="RefSeq" id="WP_038094158.1">
    <property type="nucleotide sequence ID" value="NZ_JQSG02000006.1"/>
</dbReference>
<evidence type="ECO:0000313" key="2">
    <source>
        <dbReference type="EMBL" id="OBS07931.1"/>
    </source>
</evidence>
<reference evidence="1 3" key="1">
    <citation type="journal article" date="2014" name="Genome Announc.">
        <title>Draft Genome Sequence of the Iron-Oxidizing, Acidophilic, and Halotolerant 'Thiobacillus prosperus' Type Strain DSM 5130.</title>
        <authorList>
            <person name="Ossandon F.J."/>
            <person name="Cardenas J.P."/>
            <person name="Corbett M."/>
            <person name="Quatrini R."/>
            <person name="Holmes D.S."/>
            <person name="Watkin E."/>
        </authorList>
    </citation>
    <scope>NUCLEOTIDE SEQUENCE [LARGE SCALE GENOMIC DNA]</scope>
    <source>
        <strain evidence="1 3">DSM 5130</strain>
    </source>
</reference>
<gene>
    <name evidence="2" type="ORF">Thpro_022181</name>
    <name evidence="1" type="ORF">Thpro_023177</name>
</gene>
<dbReference type="EMBL" id="JQSG02000006">
    <property type="protein sequence ID" value="OBS07931.1"/>
    <property type="molecule type" value="Genomic_DNA"/>
</dbReference>
<organism evidence="1 3">
    <name type="scientific">Acidihalobacter prosperus</name>
    <dbReference type="NCBI Taxonomy" id="160660"/>
    <lineage>
        <taxon>Bacteria</taxon>
        <taxon>Pseudomonadati</taxon>
        <taxon>Pseudomonadota</taxon>
        <taxon>Gammaproteobacteria</taxon>
        <taxon>Chromatiales</taxon>
        <taxon>Ectothiorhodospiraceae</taxon>
        <taxon>Acidihalobacter</taxon>
    </lineage>
</organism>
<proteinExistence type="predicted"/>
<dbReference type="EMBL" id="JQSG02000007">
    <property type="protein sequence ID" value="OBS07853.1"/>
    <property type="molecule type" value="Genomic_DNA"/>
</dbReference>
<keyword evidence="3" id="KW-1185">Reference proteome</keyword>
<protein>
    <recommendedName>
        <fullName evidence="4">DUF1643 domain-containing protein</fullName>
    </recommendedName>
</protein>
<accession>A0A1A6BZW7</accession>
<evidence type="ECO:0000313" key="1">
    <source>
        <dbReference type="EMBL" id="OBS07853.1"/>
    </source>
</evidence>
<dbReference type="InterPro" id="IPR012441">
    <property type="entry name" value="DUF1643"/>
</dbReference>
<dbReference type="OrthoDB" id="9807577at2"/>
<evidence type="ECO:0008006" key="4">
    <source>
        <dbReference type="Google" id="ProtNLM"/>
    </source>
</evidence>
<dbReference type="Proteomes" id="UP000029273">
    <property type="component" value="Unassembled WGS sequence"/>
</dbReference>
<evidence type="ECO:0000313" key="3">
    <source>
        <dbReference type="Proteomes" id="UP000029273"/>
    </source>
</evidence>
<dbReference type="AlphaFoldDB" id="A0A1A6BZW7"/>
<reference evidence="1" key="2">
    <citation type="submission" date="2016-06" db="EMBL/GenBank/DDBJ databases">
        <title>Draft Genome Sequence of the Type Strain of Acidihalobacter prosperus.</title>
        <authorList>
            <person name="Cardenas J.P."/>
            <person name="Ossandon F.J."/>
            <person name="Holmes D.S."/>
            <person name="Watkin E."/>
        </authorList>
    </citation>
    <scope>NUCLEOTIDE SEQUENCE</scope>
    <source>
        <strain evidence="1">DSM 5130</strain>
    </source>
</reference>
<dbReference type="Pfam" id="PF07799">
    <property type="entry name" value="DUF1643"/>
    <property type="match status" value="1"/>
</dbReference>
<name>A0A1A6BZW7_9GAMM</name>
<sequence length="172" mass="18897">MIPLTETEGASTSNATFSKCRLYCYTLTRQWGTEVHITFIMLNSSTADEIKNDPTVERCERRARAMGFGGLRVANIFALRSTDPAALYQHLNPVGNDNDEAILKSAAGAGLVVCAWGKHGLLMNRSDQVKHLLKRNGITPSVLRLNKDGTPAHPLYIPYSVTPIPWEKALAS</sequence>
<comment type="caution">
    <text evidence="1">The sequence shown here is derived from an EMBL/GenBank/DDBJ whole genome shotgun (WGS) entry which is preliminary data.</text>
</comment>